<keyword evidence="2" id="KW-1185">Reference proteome</keyword>
<gene>
    <name evidence="1" type="ORF">CALMAC_LOCUS13784</name>
</gene>
<protein>
    <submittedName>
        <fullName evidence="1">Uncharacterized protein</fullName>
    </submittedName>
</protein>
<reference evidence="1 2" key="1">
    <citation type="submission" date="2019-01" db="EMBL/GenBank/DDBJ databases">
        <authorList>
            <person name="Sayadi A."/>
        </authorList>
    </citation>
    <scope>NUCLEOTIDE SEQUENCE [LARGE SCALE GENOMIC DNA]</scope>
</reference>
<proteinExistence type="predicted"/>
<evidence type="ECO:0000313" key="1">
    <source>
        <dbReference type="EMBL" id="VEN54259.1"/>
    </source>
</evidence>
<name>A0A653D291_CALMS</name>
<dbReference type="AlphaFoldDB" id="A0A653D291"/>
<evidence type="ECO:0000313" key="2">
    <source>
        <dbReference type="Proteomes" id="UP000410492"/>
    </source>
</evidence>
<dbReference type="Proteomes" id="UP000410492">
    <property type="component" value="Unassembled WGS sequence"/>
</dbReference>
<sequence length="87" mass="9414">MSTRQRRLALIASCHGISTVAKLGKFLSRFTVKFAPNIASLNEEVMLIHPLDKGARNSCYSTGNPVLRISDGAAQEGTSTGVNFNYI</sequence>
<accession>A0A653D291</accession>
<dbReference type="EMBL" id="CAACVG010009807">
    <property type="protein sequence ID" value="VEN54259.1"/>
    <property type="molecule type" value="Genomic_DNA"/>
</dbReference>
<organism evidence="1 2">
    <name type="scientific">Callosobruchus maculatus</name>
    <name type="common">Southern cowpea weevil</name>
    <name type="synonym">Pulse bruchid</name>
    <dbReference type="NCBI Taxonomy" id="64391"/>
    <lineage>
        <taxon>Eukaryota</taxon>
        <taxon>Metazoa</taxon>
        <taxon>Ecdysozoa</taxon>
        <taxon>Arthropoda</taxon>
        <taxon>Hexapoda</taxon>
        <taxon>Insecta</taxon>
        <taxon>Pterygota</taxon>
        <taxon>Neoptera</taxon>
        <taxon>Endopterygota</taxon>
        <taxon>Coleoptera</taxon>
        <taxon>Polyphaga</taxon>
        <taxon>Cucujiformia</taxon>
        <taxon>Chrysomeloidea</taxon>
        <taxon>Chrysomelidae</taxon>
        <taxon>Bruchinae</taxon>
        <taxon>Bruchini</taxon>
        <taxon>Callosobruchus</taxon>
    </lineage>
</organism>